<evidence type="ECO:0000256" key="1">
    <source>
        <dbReference type="ARBA" id="ARBA00001933"/>
    </source>
</evidence>
<dbReference type="OrthoDB" id="9803665at2"/>
<dbReference type="GO" id="GO:0030170">
    <property type="term" value="F:pyridoxal phosphate binding"/>
    <property type="evidence" value="ECO:0007669"/>
    <property type="project" value="InterPro"/>
</dbReference>
<dbReference type="Proteomes" id="UP000184517">
    <property type="component" value="Unassembled WGS sequence"/>
</dbReference>
<keyword evidence="2 4" id="KW-0663">Pyridoxal phosphate</keyword>
<dbReference type="GO" id="GO:0019752">
    <property type="term" value="P:carboxylic acid metabolic process"/>
    <property type="evidence" value="ECO:0007669"/>
    <property type="project" value="InterPro"/>
</dbReference>
<evidence type="ECO:0000313" key="6">
    <source>
        <dbReference type="EMBL" id="SHE70899.1"/>
    </source>
</evidence>
<dbReference type="PANTHER" id="PTHR42735">
    <property type="match status" value="1"/>
</dbReference>
<keyword evidence="7" id="KW-1185">Reference proteome</keyword>
<dbReference type="SUPFAM" id="SSF53383">
    <property type="entry name" value="PLP-dependent transferases"/>
    <property type="match status" value="1"/>
</dbReference>
<dbReference type="Gene3D" id="3.40.640.10">
    <property type="entry name" value="Type I PLP-dependent aspartate aminotransferase-like (Major domain)"/>
    <property type="match status" value="1"/>
</dbReference>
<evidence type="ECO:0000256" key="5">
    <source>
        <dbReference type="RuleBase" id="RU000382"/>
    </source>
</evidence>
<evidence type="ECO:0000256" key="4">
    <source>
        <dbReference type="PIRSR" id="PIRSR602129-50"/>
    </source>
</evidence>
<dbReference type="PANTHER" id="PTHR42735:SF4">
    <property type="entry name" value="PYRIDOXAL PHOSPHATE-DEPENDENT DECARBOXYLASE FAMILY PROTEIN"/>
    <property type="match status" value="1"/>
</dbReference>
<evidence type="ECO:0000256" key="2">
    <source>
        <dbReference type="ARBA" id="ARBA00022898"/>
    </source>
</evidence>
<dbReference type="InterPro" id="IPR015424">
    <property type="entry name" value="PyrdxlP-dep_Trfase"/>
</dbReference>
<dbReference type="PROSITE" id="PS00392">
    <property type="entry name" value="DDC_GAD_HDC_YDC"/>
    <property type="match status" value="1"/>
</dbReference>
<dbReference type="AlphaFoldDB" id="A0A1M4VPK4"/>
<dbReference type="EMBL" id="FQVF01000003">
    <property type="protein sequence ID" value="SHE70899.1"/>
    <property type="molecule type" value="Genomic_DNA"/>
</dbReference>
<protein>
    <submittedName>
        <fullName evidence="6">Glutamate or tyrosine decarboxylase</fullName>
    </submittedName>
</protein>
<evidence type="ECO:0000256" key="3">
    <source>
        <dbReference type="ARBA" id="ARBA00023239"/>
    </source>
</evidence>
<dbReference type="RefSeq" id="WP_072838343.1">
    <property type="nucleotide sequence ID" value="NZ_FQVF01000003.1"/>
</dbReference>
<feature type="modified residue" description="N6-(pyridoxal phosphate)lysine" evidence="4">
    <location>
        <position position="259"/>
    </location>
</feature>
<dbReference type="InterPro" id="IPR002129">
    <property type="entry name" value="PyrdxlP-dep_de-COase"/>
</dbReference>
<evidence type="ECO:0000313" key="7">
    <source>
        <dbReference type="Proteomes" id="UP000184517"/>
    </source>
</evidence>
<name>A0A1M4VPK4_9GAMM</name>
<dbReference type="GO" id="GO:0016831">
    <property type="term" value="F:carboxy-lyase activity"/>
    <property type="evidence" value="ECO:0007669"/>
    <property type="project" value="InterPro"/>
</dbReference>
<dbReference type="Pfam" id="PF00282">
    <property type="entry name" value="Pyridoxal_deC"/>
    <property type="match status" value="1"/>
</dbReference>
<comment type="cofactor">
    <cofactor evidence="1 4 5">
        <name>pyridoxal 5'-phosphate</name>
        <dbReference type="ChEBI" id="CHEBI:597326"/>
    </cofactor>
</comment>
<organism evidence="6 7">
    <name type="scientific">Marinomonas polaris DSM 16579</name>
    <dbReference type="NCBI Taxonomy" id="1122206"/>
    <lineage>
        <taxon>Bacteria</taxon>
        <taxon>Pseudomonadati</taxon>
        <taxon>Pseudomonadota</taxon>
        <taxon>Gammaproteobacteria</taxon>
        <taxon>Oceanospirillales</taxon>
        <taxon>Oceanospirillaceae</taxon>
        <taxon>Marinomonas</taxon>
    </lineage>
</organism>
<dbReference type="InterPro" id="IPR021115">
    <property type="entry name" value="Pyridoxal-P_BS"/>
</dbReference>
<reference evidence="7" key="1">
    <citation type="submission" date="2016-11" db="EMBL/GenBank/DDBJ databases">
        <authorList>
            <person name="Varghese N."/>
            <person name="Submissions S."/>
        </authorList>
    </citation>
    <scope>NUCLEOTIDE SEQUENCE [LARGE SCALE GENOMIC DNA]</scope>
    <source>
        <strain evidence="7">DSM 16579</strain>
    </source>
</reference>
<dbReference type="STRING" id="1122206.SAMN02745753_00711"/>
<accession>A0A1M4VPK4</accession>
<keyword evidence="3 5" id="KW-0456">Lyase</keyword>
<proteinExistence type="inferred from homology"/>
<sequence>MTIEMQSIGILEKAMHKLAEGYTDLPEFQTEYDQQRAEDVLLLAAERMWDNYPYPHPLYAGQMLKPPHPVARMAYMMAMWINPNNHALDGGKASSAMEKEAVAGIAKMFGWQEHLGHLTGGGTLANLEALWIANQVHPGKKIVASQQAHYTHNRICGVLQIPFESVAVDDNARMDVAALEEKLKLGDIGTVVVTLGTTAVGSVDPLPEILALQDKYDFRIHIDSAYGGYYKLVDTLPSNVCDAFALTHRVDSIVIDPHKHGLQPYGCGCVVFKDPEVGRFYKHDSPYTYFSSEELHLGEISLECSRAGASAVALWTTMQMFPLQASGEFANGLVSCRRAAEAFFSRLARDDRFITPLVPDMDIVMWAPKAMSTSEISRLSDQTFHAAEKQHLYLATFSFPSHLIQKAYPEVVVDSEYTTCLRSSLMKPEHLDWLDRIWHILDKVQNEL</sequence>
<comment type="similarity">
    <text evidence="5">Belongs to the group II decarboxylase family.</text>
</comment>
<dbReference type="InterPro" id="IPR050477">
    <property type="entry name" value="GrpII_AminoAcid_Decarb"/>
</dbReference>
<dbReference type="InterPro" id="IPR015421">
    <property type="entry name" value="PyrdxlP-dep_Trfase_major"/>
</dbReference>
<gene>
    <name evidence="6" type="ORF">SAMN02745753_00711</name>
</gene>